<reference evidence="2" key="1">
    <citation type="submission" date="2021-01" db="EMBL/GenBank/DDBJ databases">
        <authorList>
            <person name="Corre E."/>
            <person name="Pelletier E."/>
            <person name="Niang G."/>
            <person name="Scheremetjew M."/>
            <person name="Finn R."/>
            <person name="Kale V."/>
            <person name="Holt S."/>
            <person name="Cochrane G."/>
            <person name="Meng A."/>
            <person name="Brown T."/>
            <person name="Cohen L."/>
        </authorList>
    </citation>
    <scope>NUCLEOTIDE SEQUENCE</scope>
    <source>
        <strain evidence="2">10249 10 AB</strain>
    </source>
</reference>
<feature type="region of interest" description="Disordered" evidence="1">
    <location>
        <begin position="75"/>
        <end position="109"/>
    </location>
</feature>
<feature type="compositionally biased region" description="Low complexity" evidence="1">
    <location>
        <begin position="1"/>
        <end position="15"/>
    </location>
</feature>
<feature type="compositionally biased region" description="Low complexity" evidence="1">
    <location>
        <begin position="25"/>
        <end position="39"/>
    </location>
</feature>
<accession>A0A7S4AJ57</accession>
<feature type="compositionally biased region" description="Polar residues" evidence="1">
    <location>
        <begin position="81"/>
        <end position="99"/>
    </location>
</feature>
<evidence type="ECO:0000313" key="2">
    <source>
        <dbReference type="EMBL" id="CAE0716871.1"/>
    </source>
</evidence>
<sequence>MPSSSESTPPESSSPNGQKPQPQASSSPSSSWSFSSFFSSPSSLKERFYEFDDKQRIQRLSACQELDKILGDCRERHHQQQQRYPKNTSTREQSKPNTNGKKKNYSHHHDPIESVSIGLRNMKYFEWRGILSPKPKEEIKSDGDEDTVVTRTTQNDGPDLSVFHPRIRSSCAREQHAVWACRAVATGCGMDLSKLKRCFESVDNDNNTDENLQRLPQHIRVLTTPYTNYEGFVEEVASKDGTVVSLKQRIPCHDIQRQLGSCVTASGRELLQRKQQRERQQEQR</sequence>
<feature type="region of interest" description="Disordered" evidence="1">
    <location>
        <begin position="1"/>
        <end position="39"/>
    </location>
</feature>
<gene>
    <name evidence="2" type="ORF">PAUS00366_LOCUS9623</name>
</gene>
<name>A0A7S4AJ57_9STRA</name>
<protein>
    <submittedName>
        <fullName evidence="2">Uncharacterized protein</fullName>
    </submittedName>
</protein>
<evidence type="ECO:0000256" key="1">
    <source>
        <dbReference type="SAM" id="MobiDB-lite"/>
    </source>
</evidence>
<proteinExistence type="predicted"/>
<dbReference type="EMBL" id="HBIX01012953">
    <property type="protein sequence ID" value="CAE0716871.1"/>
    <property type="molecule type" value="Transcribed_RNA"/>
</dbReference>
<dbReference type="AlphaFoldDB" id="A0A7S4AJ57"/>
<organism evidence="2">
    <name type="scientific">Pseudo-nitzschia australis</name>
    <dbReference type="NCBI Taxonomy" id="44445"/>
    <lineage>
        <taxon>Eukaryota</taxon>
        <taxon>Sar</taxon>
        <taxon>Stramenopiles</taxon>
        <taxon>Ochrophyta</taxon>
        <taxon>Bacillariophyta</taxon>
        <taxon>Bacillariophyceae</taxon>
        <taxon>Bacillariophycidae</taxon>
        <taxon>Bacillariales</taxon>
        <taxon>Bacillariaceae</taxon>
        <taxon>Pseudo-nitzschia</taxon>
    </lineage>
</organism>